<accession>A0ABC9XWH1</accession>
<proteinExistence type="predicted"/>
<name>A0ABC9XWH1_GRUJA</name>
<keyword evidence="1" id="KW-0472">Membrane</keyword>
<feature type="transmembrane region" description="Helical" evidence="1">
    <location>
        <begin position="116"/>
        <end position="134"/>
    </location>
</feature>
<keyword evidence="1" id="KW-0812">Transmembrane</keyword>
<dbReference type="EMBL" id="BAAFJT010000033">
    <property type="protein sequence ID" value="GAB0201737.1"/>
    <property type="molecule type" value="Genomic_DNA"/>
</dbReference>
<reference evidence="2 3" key="1">
    <citation type="submission" date="2024-06" db="EMBL/GenBank/DDBJ databases">
        <title>The draft genome of Grus japonensis, version 3.</title>
        <authorList>
            <person name="Nabeshima K."/>
            <person name="Suzuki S."/>
            <person name="Onuma M."/>
        </authorList>
    </citation>
    <scope>NUCLEOTIDE SEQUENCE [LARGE SCALE GENOMIC DNA]</scope>
    <source>
        <strain evidence="2 3">451A</strain>
    </source>
</reference>
<sequence length="135" mass="14409">MRFGARARSGGAGNGGVWRIAAARLSGWIRATRSDRATDRAEFKPRDRIVARIGFTAWTSAGRGTRTRCLASPCPRLPKASAKVRTPQNTFAVVVVMVVVMVVVVIMVMVVVGVLVVMMVIVVVVMVVVCRGGVG</sequence>
<evidence type="ECO:0000313" key="3">
    <source>
        <dbReference type="Proteomes" id="UP001623348"/>
    </source>
</evidence>
<protein>
    <submittedName>
        <fullName evidence="2">Uncharacterized protein</fullName>
    </submittedName>
</protein>
<gene>
    <name evidence="2" type="ORF">GRJ2_002639300</name>
</gene>
<dbReference type="AlphaFoldDB" id="A0ABC9XWH1"/>
<keyword evidence="3" id="KW-1185">Reference proteome</keyword>
<organism evidence="2 3">
    <name type="scientific">Grus japonensis</name>
    <name type="common">Japanese crane</name>
    <name type="synonym">Red-crowned crane</name>
    <dbReference type="NCBI Taxonomy" id="30415"/>
    <lineage>
        <taxon>Eukaryota</taxon>
        <taxon>Metazoa</taxon>
        <taxon>Chordata</taxon>
        <taxon>Craniata</taxon>
        <taxon>Vertebrata</taxon>
        <taxon>Euteleostomi</taxon>
        <taxon>Archelosauria</taxon>
        <taxon>Archosauria</taxon>
        <taxon>Dinosauria</taxon>
        <taxon>Saurischia</taxon>
        <taxon>Theropoda</taxon>
        <taxon>Coelurosauria</taxon>
        <taxon>Aves</taxon>
        <taxon>Neognathae</taxon>
        <taxon>Neoaves</taxon>
        <taxon>Gruiformes</taxon>
        <taxon>Gruidae</taxon>
        <taxon>Grus</taxon>
    </lineage>
</organism>
<evidence type="ECO:0000313" key="2">
    <source>
        <dbReference type="EMBL" id="GAB0201737.1"/>
    </source>
</evidence>
<dbReference type="Proteomes" id="UP001623348">
    <property type="component" value="Unassembled WGS sequence"/>
</dbReference>
<comment type="caution">
    <text evidence="2">The sequence shown here is derived from an EMBL/GenBank/DDBJ whole genome shotgun (WGS) entry which is preliminary data.</text>
</comment>
<feature type="transmembrane region" description="Helical" evidence="1">
    <location>
        <begin position="91"/>
        <end position="110"/>
    </location>
</feature>
<evidence type="ECO:0000256" key="1">
    <source>
        <dbReference type="SAM" id="Phobius"/>
    </source>
</evidence>
<keyword evidence="1" id="KW-1133">Transmembrane helix</keyword>